<evidence type="ECO:0000256" key="1">
    <source>
        <dbReference type="ARBA" id="ARBA00023015"/>
    </source>
</evidence>
<evidence type="ECO:0000256" key="3">
    <source>
        <dbReference type="ARBA" id="ARBA00023163"/>
    </source>
</evidence>
<dbReference type="Proteomes" id="UP001500051">
    <property type="component" value="Unassembled WGS sequence"/>
</dbReference>
<dbReference type="CDD" id="cd06267">
    <property type="entry name" value="PBP1_LacI_sugar_binding-like"/>
    <property type="match status" value="1"/>
</dbReference>
<keyword evidence="1" id="KW-0805">Transcription regulation</keyword>
<dbReference type="EMBL" id="BAAAYX010000003">
    <property type="protein sequence ID" value="GAA3697057.1"/>
    <property type="molecule type" value="Genomic_DNA"/>
</dbReference>
<dbReference type="Pfam" id="PF00356">
    <property type="entry name" value="LacI"/>
    <property type="match status" value="1"/>
</dbReference>
<evidence type="ECO:0000313" key="7">
    <source>
        <dbReference type="Proteomes" id="UP001500051"/>
    </source>
</evidence>
<dbReference type="GO" id="GO:0003677">
    <property type="term" value="F:DNA binding"/>
    <property type="evidence" value="ECO:0007669"/>
    <property type="project" value="UniProtKB-KW"/>
</dbReference>
<accession>A0ABP7CYU9</accession>
<evidence type="ECO:0000256" key="2">
    <source>
        <dbReference type="ARBA" id="ARBA00023125"/>
    </source>
</evidence>
<dbReference type="PANTHER" id="PTHR30146">
    <property type="entry name" value="LACI-RELATED TRANSCRIPTIONAL REPRESSOR"/>
    <property type="match status" value="1"/>
</dbReference>
<dbReference type="InterPro" id="IPR000843">
    <property type="entry name" value="HTH_LacI"/>
</dbReference>
<dbReference type="InterPro" id="IPR010982">
    <property type="entry name" value="Lambda_DNA-bd_dom_sf"/>
</dbReference>
<dbReference type="SMART" id="SM00354">
    <property type="entry name" value="HTH_LACI"/>
    <property type="match status" value="1"/>
</dbReference>
<feature type="domain" description="HTH lacI-type" evidence="5">
    <location>
        <begin position="25"/>
        <end position="81"/>
    </location>
</feature>
<feature type="region of interest" description="Disordered" evidence="4">
    <location>
        <begin position="1"/>
        <end position="22"/>
    </location>
</feature>
<evidence type="ECO:0000256" key="4">
    <source>
        <dbReference type="SAM" id="MobiDB-lite"/>
    </source>
</evidence>
<evidence type="ECO:0000259" key="5">
    <source>
        <dbReference type="PROSITE" id="PS50932"/>
    </source>
</evidence>
<dbReference type="Gene3D" id="1.10.260.40">
    <property type="entry name" value="lambda repressor-like DNA-binding domains"/>
    <property type="match status" value="1"/>
</dbReference>
<dbReference type="Gene3D" id="3.40.50.2300">
    <property type="match status" value="2"/>
</dbReference>
<dbReference type="InterPro" id="IPR046335">
    <property type="entry name" value="LacI/GalR-like_sensor"/>
</dbReference>
<dbReference type="CDD" id="cd01392">
    <property type="entry name" value="HTH_LacI"/>
    <property type="match status" value="1"/>
</dbReference>
<dbReference type="InterPro" id="IPR028082">
    <property type="entry name" value="Peripla_BP_I"/>
</dbReference>
<proteinExistence type="predicted"/>
<dbReference type="PANTHER" id="PTHR30146:SF153">
    <property type="entry name" value="LACTOSE OPERON REPRESSOR"/>
    <property type="match status" value="1"/>
</dbReference>
<keyword evidence="7" id="KW-1185">Reference proteome</keyword>
<reference evidence="7" key="1">
    <citation type="journal article" date="2019" name="Int. J. Syst. Evol. Microbiol.">
        <title>The Global Catalogue of Microorganisms (GCM) 10K type strain sequencing project: providing services to taxonomists for standard genome sequencing and annotation.</title>
        <authorList>
            <consortium name="The Broad Institute Genomics Platform"/>
            <consortium name="The Broad Institute Genome Sequencing Center for Infectious Disease"/>
            <person name="Wu L."/>
            <person name="Ma J."/>
        </authorList>
    </citation>
    <scope>NUCLEOTIDE SEQUENCE [LARGE SCALE GENOMIC DNA]</scope>
    <source>
        <strain evidence="7">JCM 16548</strain>
    </source>
</reference>
<evidence type="ECO:0000313" key="6">
    <source>
        <dbReference type="EMBL" id="GAA3697057.1"/>
    </source>
</evidence>
<organism evidence="6 7">
    <name type="scientific">Microlunatus aurantiacus</name>
    <dbReference type="NCBI Taxonomy" id="446786"/>
    <lineage>
        <taxon>Bacteria</taxon>
        <taxon>Bacillati</taxon>
        <taxon>Actinomycetota</taxon>
        <taxon>Actinomycetes</taxon>
        <taxon>Propionibacteriales</taxon>
        <taxon>Propionibacteriaceae</taxon>
        <taxon>Microlunatus</taxon>
    </lineage>
</organism>
<dbReference type="Pfam" id="PF13377">
    <property type="entry name" value="Peripla_BP_3"/>
    <property type="match status" value="1"/>
</dbReference>
<sequence length="351" mass="37047">MVDRVATNVTDVTPAKHSRGRVRRPTAADVAARAGVSRATVSYVLNDTPHQAIPDRTRERVRAAAAELGYTPSAAARALITGRSDVILLLLPDWPIGSTVGHLLESLSDALGQQGFTFVAHPRSAGRPTTDVWKAITPAAVITFEELEQVEAERLRAAGIELSVALLGDAGPAARAMDIPEQRTGRLQAEHLAASGHRQLGYAWPDDPRVVTFAQPRLDGVRQACAELGLDPPTVVPVPLTPDGVQRALEVFHGADGPPVSAVCAYNDEVALALLAGARRQGLDVPGDLAVIGVDDIPSAAVSVPALTTVRAETAVLARFIADSIIRQLDGRPAAERPGSDIHSIIRRESA</sequence>
<keyword evidence="2 6" id="KW-0238">DNA-binding</keyword>
<comment type="caution">
    <text evidence="6">The sequence shown here is derived from an EMBL/GenBank/DDBJ whole genome shotgun (WGS) entry which is preliminary data.</text>
</comment>
<protein>
    <submittedName>
        <fullName evidence="6">LacI family DNA-binding transcriptional regulator</fullName>
    </submittedName>
</protein>
<gene>
    <name evidence="6" type="ORF">GCM10022204_11230</name>
</gene>
<dbReference type="SUPFAM" id="SSF47413">
    <property type="entry name" value="lambda repressor-like DNA-binding domains"/>
    <property type="match status" value="1"/>
</dbReference>
<dbReference type="PROSITE" id="PS50932">
    <property type="entry name" value="HTH_LACI_2"/>
    <property type="match status" value="1"/>
</dbReference>
<name>A0ABP7CYU9_9ACTN</name>
<keyword evidence="3" id="KW-0804">Transcription</keyword>
<dbReference type="SUPFAM" id="SSF53822">
    <property type="entry name" value="Periplasmic binding protein-like I"/>
    <property type="match status" value="1"/>
</dbReference>